<dbReference type="AlphaFoldDB" id="A0A0R1UBI4"/>
<dbReference type="STRING" id="1423763.FC46_GL001601"/>
<reference evidence="1 2" key="1">
    <citation type="journal article" date="2015" name="Genome Announc.">
        <title>Expanding the biotechnology potential of lactobacilli through comparative genomics of 213 strains and associated genera.</title>
        <authorList>
            <person name="Sun Z."/>
            <person name="Harris H.M."/>
            <person name="McCann A."/>
            <person name="Guo C."/>
            <person name="Argimon S."/>
            <person name="Zhang W."/>
            <person name="Yang X."/>
            <person name="Jeffery I.B."/>
            <person name="Cooney J.C."/>
            <person name="Kagawa T.F."/>
            <person name="Liu W."/>
            <person name="Song Y."/>
            <person name="Salvetti E."/>
            <person name="Wrobel A."/>
            <person name="Rasinkangas P."/>
            <person name="Parkhill J."/>
            <person name="Rea M.C."/>
            <person name="O'Sullivan O."/>
            <person name="Ritari J."/>
            <person name="Douillard F.P."/>
            <person name="Paul Ross R."/>
            <person name="Yang R."/>
            <person name="Briner A.E."/>
            <person name="Felis G.E."/>
            <person name="de Vos W.M."/>
            <person name="Barrangou R."/>
            <person name="Klaenhammer T.R."/>
            <person name="Caufield P.W."/>
            <person name="Cui Y."/>
            <person name="Zhang H."/>
            <person name="O'Toole P.W."/>
        </authorList>
    </citation>
    <scope>NUCLEOTIDE SEQUENCE [LARGE SCALE GENOMIC DNA]</scope>
    <source>
        <strain evidence="1 2">DSM 16043</strain>
    </source>
</reference>
<evidence type="ECO:0000313" key="2">
    <source>
        <dbReference type="Proteomes" id="UP000051036"/>
    </source>
</evidence>
<comment type="caution">
    <text evidence="1">The sequence shown here is derived from an EMBL/GenBank/DDBJ whole genome shotgun (WGS) entry which is preliminary data.</text>
</comment>
<evidence type="ECO:0000313" key="1">
    <source>
        <dbReference type="EMBL" id="KRL88213.1"/>
    </source>
</evidence>
<dbReference type="Proteomes" id="UP000051036">
    <property type="component" value="Unassembled WGS sequence"/>
</dbReference>
<keyword evidence="2" id="KW-1185">Reference proteome</keyword>
<accession>A0A0R1UBI4</accession>
<dbReference type="PATRIC" id="fig|1423763.3.peg.1625"/>
<organism evidence="1 2">
    <name type="scientific">Lactobacillus kalixensis DSM 16043</name>
    <dbReference type="NCBI Taxonomy" id="1423763"/>
    <lineage>
        <taxon>Bacteria</taxon>
        <taxon>Bacillati</taxon>
        <taxon>Bacillota</taxon>
        <taxon>Bacilli</taxon>
        <taxon>Lactobacillales</taxon>
        <taxon>Lactobacillaceae</taxon>
        <taxon>Lactobacillus</taxon>
    </lineage>
</organism>
<dbReference type="EMBL" id="AZFM01000051">
    <property type="protein sequence ID" value="KRL88213.1"/>
    <property type="molecule type" value="Genomic_DNA"/>
</dbReference>
<sequence length="91" mass="10636">MQKYKNTIHIGTGFLNQPNLIPLHWRDFQKESPNAKIDFIDISNYEKIPDQIQIIEGSFSNKPFARQRFSFHKLMTIPYLIAILNSSSLIN</sequence>
<proteinExistence type="predicted"/>
<gene>
    <name evidence="1" type="ORF">FC46_GL001601</name>
</gene>
<name>A0A0R1UBI4_9LACO</name>
<protein>
    <submittedName>
        <fullName evidence="1">Uncharacterized protein</fullName>
    </submittedName>
</protein>